<dbReference type="SUPFAM" id="SSF47203">
    <property type="entry name" value="Acyl-CoA dehydrogenase C-terminal domain-like"/>
    <property type="match status" value="1"/>
</dbReference>
<comment type="caution">
    <text evidence="9">The sequence shown here is derived from an EMBL/GenBank/DDBJ whole genome shotgun (WGS) entry which is preliminary data.</text>
</comment>
<feature type="domain" description="Acyl-CoA dehydrogenase/oxidase C-terminal" evidence="6">
    <location>
        <begin position="235"/>
        <end position="383"/>
    </location>
</feature>
<dbReference type="Gene3D" id="1.20.140.10">
    <property type="entry name" value="Butyryl-CoA Dehydrogenase, subunit A, domain 3"/>
    <property type="match status" value="1"/>
</dbReference>
<dbReference type="InterPro" id="IPR006089">
    <property type="entry name" value="Acyl-CoA_DH_CS"/>
</dbReference>
<dbReference type="Gene3D" id="2.40.110.10">
    <property type="entry name" value="Butyryl-CoA Dehydrogenase, subunit A, domain 2"/>
    <property type="match status" value="1"/>
</dbReference>
<keyword evidence="10" id="KW-1185">Reference proteome</keyword>
<name>A0A2T7UIW0_9BURK</name>
<dbReference type="Gene3D" id="1.10.540.10">
    <property type="entry name" value="Acyl-CoA dehydrogenase/oxidase, N-terminal domain"/>
    <property type="match status" value="1"/>
</dbReference>
<gene>
    <name evidence="9" type="ORF">H663_000670</name>
</gene>
<feature type="domain" description="Acyl-CoA oxidase/dehydrogenase middle" evidence="7">
    <location>
        <begin position="128"/>
        <end position="223"/>
    </location>
</feature>
<evidence type="ECO:0000313" key="9">
    <source>
        <dbReference type="EMBL" id="PVE44568.1"/>
    </source>
</evidence>
<dbReference type="Proteomes" id="UP000037507">
    <property type="component" value="Unassembled WGS sequence"/>
</dbReference>
<evidence type="ECO:0000256" key="4">
    <source>
        <dbReference type="ARBA" id="ARBA00022827"/>
    </source>
</evidence>
<evidence type="ECO:0000256" key="3">
    <source>
        <dbReference type="ARBA" id="ARBA00022630"/>
    </source>
</evidence>
<dbReference type="InterPro" id="IPR013786">
    <property type="entry name" value="AcylCoA_DH/ox_N"/>
</dbReference>
<keyword evidence="3" id="KW-0285">Flavoprotein</keyword>
<evidence type="ECO:0000259" key="7">
    <source>
        <dbReference type="Pfam" id="PF02770"/>
    </source>
</evidence>
<dbReference type="GO" id="GO:0003995">
    <property type="term" value="F:acyl-CoA dehydrogenase activity"/>
    <property type="evidence" value="ECO:0007669"/>
    <property type="project" value="InterPro"/>
</dbReference>
<protein>
    <submittedName>
        <fullName evidence="9">Acyl-CoA dehydrogenase</fullName>
    </submittedName>
</protein>
<dbReference type="FunFam" id="1.20.140.10:FF:000001">
    <property type="entry name" value="Acyl-CoA dehydrogenase"/>
    <property type="match status" value="1"/>
</dbReference>
<dbReference type="Pfam" id="PF02770">
    <property type="entry name" value="Acyl-CoA_dh_M"/>
    <property type="match status" value="1"/>
</dbReference>
<dbReference type="GO" id="GO:0050660">
    <property type="term" value="F:flavin adenine dinucleotide binding"/>
    <property type="evidence" value="ECO:0007669"/>
    <property type="project" value="InterPro"/>
</dbReference>
<dbReference type="InterPro" id="IPR037069">
    <property type="entry name" value="AcylCoA_DH/ox_N_sf"/>
</dbReference>
<dbReference type="STRING" id="1293045.H663_11400"/>
<reference evidence="9" key="1">
    <citation type="submission" date="2017-04" db="EMBL/GenBank/DDBJ databases">
        <title>Unexpected and diverse lifestyles within the genus Limnohabitans.</title>
        <authorList>
            <person name="Kasalicky V."/>
            <person name="Mehrshad M."/>
            <person name="Andrei S.-A."/>
            <person name="Salcher M."/>
            <person name="Kratochvilova H."/>
            <person name="Simek K."/>
            <person name="Ghai R."/>
        </authorList>
    </citation>
    <scope>NUCLEOTIDE SEQUENCE [LARGE SCALE GENOMIC DNA]</scope>
    <source>
        <strain evidence="9">II-D5</strain>
    </source>
</reference>
<dbReference type="AlphaFoldDB" id="A0A2T7UIW0"/>
<dbReference type="RefSeq" id="WP_053173088.1">
    <property type="nucleotide sequence ID" value="NZ_LFYT02000001.1"/>
</dbReference>
<comment type="similarity">
    <text evidence="2">Belongs to the acyl-CoA dehydrogenase family.</text>
</comment>
<evidence type="ECO:0000259" key="6">
    <source>
        <dbReference type="Pfam" id="PF00441"/>
    </source>
</evidence>
<accession>A0A2T7UIW0</accession>
<proteinExistence type="inferred from homology"/>
<dbReference type="InterPro" id="IPR009100">
    <property type="entry name" value="AcylCoA_DH/oxidase_NM_dom_sf"/>
</dbReference>
<comment type="cofactor">
    <cofactor evidence="1">
        <name>FAD</name>
        <dbReference type="ChEBI" id="CHEBI:57692"/>
    </cofactor>
</comment>
<keyword evidence="4" id="KW-0274">FAD</keyword>
<dbReference type="PROSITE" id="PS00073">
    <property type="entry name" value="ACYL_COA_DH_2"/>
    <property type="match status" value="1"/>
</dbReference>
<evidence type="ECO:0000256" key="5">
    <source>
        <dbReference type="ARBA" id="ARBA00023002"/>
    </source>
</evidence>
<sequence>MDSILTFPRSVFREDHEMLRTTVRRFLERECKPRQAQWDKDGKVDRETWLKAGREGLLCATMDPEWGGGGGDFGHAAVIVEEIGRSGVSGLGFGLHSDVVAPYIERLGTPAQKAQWLLQCATGEVILAIAMSEPGAGSDLKAIRTTARREGDEYVINGAKTFISNGLNCDLVVVVAKTEPELGAKGVSLILVEADRAGFRKGRKLDKMGQEAADTAELFFEDVRVPVTNILGEENKGFAYLMQELAQERFVIALGAAAKMEAMFDETVRYTKERVVFGKPLFDFQNTRFKLAEIKVRTTAVRMMVDQYLGEHLRRKLTVQEGAMAKLFATEELGKALDELLQLYGGYGYMMEYPITRAFVDSRVTRIYGGTSEVMKELISRSL</sequence>
<dbReference type="SUPFAM" id="SSF56645">
    <property type="entry name" value="Acyl-CoA dehydrogenase NM domain-like"/>
    <property type="match status" value="1"/>
</dbReference>
<dbReference type="FunFam" id="2.40.110.10:FF:000002">
    <property type="entry name" value="Acyl-CoA dehydrogenase fadE12"/>
    <property type="match status" value="1"/>
</dbReference>
<evidence type="ECO:0000256" key="1">
    <source>
        <dbReference type="ARBA" id="ARBA00001974"/>
    </source>
</evidence>
<evidence type="ECO:0000256" key="2">
    <source>
        <dbReference type="ARBA" id="ARBA00009347"/>
    </source>
</evidence>
<dbReference type="Pfam" id="PF00441">
    <property type="entry name" value="Acyl-CoA_dh_1"/>
    <property type="match status" value="1"/>
</dbReference>
<dbReference type="InterPro" id="IPR006091">
    <property type="entry name" value="Acyl-CoA_Oxase/DH_mid-dom"/>
</dbReference>
<dbReference type="Pfam" id="PF02771">
    <property type="entry name" value="Acyl-CoA_dh_N"/>
    <property type="match status" value="1"/>
</dbReference>
<feature type="domain" description="Acyl-CoA dehydrogenase/oxidase N-terminal" evidence="8">
    <location>
        <begin position="14"/>
        <end position="124"/>
    </location>
</feature>
<dbReference type="PROSITE" id="PS00072">
    <property type="entry name" value="ACYL_COA_DH_1"/>
    <property type="match status" value="1"/>
</dbReference>
<evidence type="ECO:0000259" key="8">
    <source>
        <dbReference type="Pfam" id="PF02771"/>
    </source>
</evidence>
<evidence type="ECO:0000313" key="10">
    <source>
        <dbReference type="Proteomes" id="UP000037507"/>
    </source>
</evidence>
<dbReference type="InterPro" id="IPR046373">
    <property type="entry name" value="Acyl-CoA_Oxase/DH_mid-dom_sf"/>
</dbReference>
<organism evidence="9 10">
    <name type="scientific">Limnohabitans planktonicus II-D5</name>
    <dbReference type="NCBI Taxonomy" id="1293045"/>
    <lineage>
        <taxon>Bacteria</taxon>
        <taxon>Pseudomonadati</taxon>
        <taxon>Pseudomonadota</taxon>
        <taxon>Betaproteobacteria</taxon>
        <taxon>Burkholderiales</taxon>
        <taxon>Comamonadaceae</taxon>
        <taxon>Limnohabitans</taxon>
    </lineage>
</organism>
<dbReference type="InterPro" id="IPR036250">
    <property type="entry name" value="AcylCo_DH-like_C"/>
</dbReference>
<keyword evidence="5" id="KW-0560">Oxidoreductase</keyword>
<dbReference type="PANTHER" id="PTHR43884">
    <property type="entry name" value="ACYL-COA DEHYDROGENASE"/>
    <property type="match status" value="1"/>
</dbReference>
<dbReference type="PANTHER" id="PTHR43884:SF12">
    <property type="entry name" value="ISOVALERYL-COA DEHYDROGENASE, MITOCHONDRIAL-RELATED"/>
    <property type="match status" value="1"/>
</dbReference>
<dbReference type="InterPro" id="IPR009075">
    <property type="entry name" value="AcylCo_DH/oxidase_C"/>
</dbReference>
<dbReference type="EMBL" id="LFYT02000001">
    <property type="protein sequence ID" value="PVE44568.1"/>
    <property type="molecule type" value="Genomic_DNA"/>
</dbReference>